<feature type="transmembrane region" description="Helical" evidence="1">
    <location>
        <begin position="72"/>
        <end position="95"/>
    </location>
</feature>
<organism evidence="2 3">
    <name type="scientific">Ascidiaceihabitans donghaensis</name>
    <dbReference type="NCBI Taxonomy" id="1510460"/>
    <lineage>
        <taxon>Bacteria</taxon>
        <taxon>Pseudomonadati</taxon>
        <taxon>Pseudomonadota</taxon>
        <taxon>Alphaproteobacteria</taxon>
        <taxon>Rhodobacterales</taxon>
        <taxon>Paracoccaceae</taxon>
        <taxon>Ascidiaceihabitans</taxon>
    </lineage>
</organism>
<gene>
    <name evidence="2" type="ORF">ASD8599_02670</name>
</gene>
<feature type="transmembrane region" description="Helical" evidence="1">
    <location>
        <begin position="238"/>
        <end position="260"/>
    </location>
</feature>
<name>A0A2R8BFZ6_9RHOB</name>
<feature type="transmembrane region" description="Helical" evidence="1">
    <location>
        <begin position="28"/>
        <end position="52"/>
    </location>
</feature>
<proteinExistence type="predicted"/>
<evidence type="ECO:0000256" key="1">
    <source>
        <dbReference type="SAM" id="Phobius"/>
    </source>
</evidence>
<dbReference type="Proteomes" id="UP000244880">
    <property type="component" value="Unassembled WGS sequence"/>
</dbReference>
<keyword evidence="1" id="KW-0812">Transmembrane</keyword>
<sequence>MSLFQTSSHRYQQAPDHNGYAAISSKKLAFVVGLLALCLPFVMIVGAHYQTFTGPISGIPPACFRDSISHTYYSPFLGSIFIGTLVFIGGYLLVYQGEDEKGAEKRLSGLAGIAAIGVALFPTSGDGCDDPTFLARPIMAFSQGAGDATALPDVVTPFALFSFADSLHYLSAAILFVFLAWFALFVFTAADPHQKNSDGSLTQTKRIRNALYYAMGAVMIASIGALAVSFVFKPTWWNLYNVTFWVEAAALWAFGLSWMVKGRFLGRWIGD</sequence>
<feature type="transmembrane region" description="Helical" evidence="1">
    <location>
        <begin position="211"/>
        <end position="232"/>
    </location>
</feature>
<evidence type="ECO:0000313" key="2">
    <source>
        <dbReference type="EMBL" id="SPH21921.1"/>
    </source>
</evidence>
<dbReference type="EMBL" id="OMOR01000001">
    <property type="protein sequence ID" value="SPH21921.1"/>
    <property type="molecule type" value="Genomic_DNA"/>
</dbReference>
<evidence type="ECO:0008006" key="4">
    <source>
        <dbReference type="Google" id="ProtNLM"/>
    </source>
</evidence>
<evidence type="ECO:0000313" key="3">
    <source>
        <dbReference type="Proteomes" id="UP000244880"/>
    </source>
</evidence>
<protein>
    <recommendedName>
        <fullName evidence="4">DUF998 domain-containing protein</fullName>
    </recommendedName>
</protein>
<keyword evidence="3" id="KW-1185">Reference proteome</keyword>
<accession>A0A2R8BFZ6</accession>
<feature type="transmembrane region" description="Helical" evidence="1">
    <location>
        <begin position="167"/>
        <end position="190"/>
    </location>
</feature>
<keyword evidence="1" id="KW-0472">Membrane</keyword>
<reference evidence="2 3" key="1">
    <citation type="submission" date="2018-03" db="EMBL/GenBank/DDBJ databases">
        <authorList>
            <person name="Keele B.F."/>
        </authorList>
    </citation>
    <scope>NUCLEOTIDE SEQUENCE [LARGE SCALE GENOMIC DNA]</scope>
    <source>
        <strain evidence="2 3">CECT 8599</strain>
    </source>
</reference>
<feature type="transmembrane region" description="Helical" evidence="1">
    <location>
        <begin position="107"/>
        <end position="124"/>
    </location>
</feature>
<dbReference type="OrthoDB" id="9803163at2"/>
<dbReference type="AlphaFoldDB" id="A0A2R8BFZ6"/>
<dbReference type="RefSeq" id="WP_108828938.1">
    <property type="nucleotide sequence ID" value="NZ_OMOR01000001.1"/>
</dbReference>
<keyword evidence="1" id="KW-1133">Transmembrane helix</keyword>